<keyword evidence="8" id="KW-0350">Heme biosynthesis</keyword>
<keyword evidence="14" id="KW-1185">Reference proteome</keyword>
<keyword evidence="7" id="KW-0408">Iron</keyword>
<evidence type="ECO:0000313" key="14">
    <source>
        <dbReference type="Proteomes" id="UP000611521"/>
    </source>
</evidence>
<accession>A0ABR8W7S5</accession>
<evidence type="ECO:0000256" key="11">
    <source>
        <dbReference type="ARBA" id="ARBA00023444"/>
    </source>
</evidence>
<keyword evidence="5 12" id="KW-1133">Transmembrane helix</keyword>
<feature type="transmembrane region" description="Helical" evidence="12">
    <location>
        <begin position="91"/>
        <end position="108"/>
    </location>
</feature>
<keyword evidence="4" id="KW-0479">Metal-binding</keyword>
<evidence type="ECO:0000256" key="3">
    <source>
        <dbReference type="ARBA" id="ARBA00022692"/>
    </source>
</evidence>
<comment type="caution">
    <text evidence="13">The sequence shown here is derived from an EMBL/GenBank/DDBJ whole genome shotgun (WGS) entry which is preliminary data.</text>
</comment>
<dbReference type="Pfam" id="PF02628">
    <property type="entry name" value="COX15-CtaA"/>
    <property type="match status" value="1"/>
</dbReference>
<feature type="transmembrane region" description="Helical" evidence="12">
    <location>
        <begin position="146"/>
        <end position="162"/>
    </location>
</feature>
<feature type="transmembrane region" description="Helical" evidence="12">
    <location>
        <begin position="290"/>
        <end position="309"/>
    </location>
</feature>
<feature type="transmembrane region" description="Helical" evidence="12">
    <location>
        <begin position="203"/>
        <end position="224"/>
    </location>
</feature>
<feature type="transmembrane region" description="Helical" evidence="12">
    <location>
        <begin position="33"/>
        <end position="52"/>
    </location>
</feature>
<evidence type="ECO:0000256" key="8">
    <source>
        <dbReference type="ARBA" id="ARBA00023133"/>
    </source>
</evidence>
<evidence type="ECO:0000256" key="12">
    <source>
        <dbReference type="SAM" id="Phobius"/>
    </source>
</evidence>
<keyword evidence="2" id="KW-1003">Cell membrane</keyword>
<sequence length="370" mass="38926">MNHNAATDTLPRRRTPGDTLSWLPTTIGRRLRVFAWLSFAAEVLIIGTGGAVRLTGSGLGCTEWPLCTPESLVPILEVQGVHGAIEFGNRVMTGVVGLLALAVLMLTLHVISGRRLVLRAVWFALGGIAAGVAVYIAASALGLPDAALMSAVLLLAVLVGAVDSLRQTTERRDLAVLAWVVLVGVMAQAVVGGFAVISSLNPFLVGFHYTVSLLLVCVTALFLVRLRAQPGRRIPAVPAWFSITAHLTGVALALTIVFGVLTTGSGPHSGDIDIQRQGFDASILAHVHAWPGYVLAVLVLILAVSAWVLKLPPRRWMLVLVVAILVQVGVGVLQARTGLPPVLVGIHMVLAALSAATYTVVITRLKKPAA</sequence>
<feature type="transmembrane region" description="Helical" evidence="12">
    <location>
        <begin position="341"/>
        <end position="361"/>
    </location>
</feature>
<feature type="transmembrane region" description="Helical" evidence="12">
    <location>
        <begin position="174"/>
        <end position="197"/>
    </location>
</feature>
<name>A0ABR8W7S5_9MICO</name>
<feature type="transmembrane region" description="Helical" evidence="12">
    <location>
        <begin position="316"/>
        <end position="335"/>
    </location>
</feature>
<evidence type="ECO:0000256" key="4">
    <source>
        <dbReference type="ARBA" id="ARBA00022723"/>
    </source>
</evidence>
<evidence type="ECO:0000256" key="5">
    <source>
        <dbReference type="ARBA" id="ARBA00022989"/>
    </source>
</evidence>
<evidence type="ECO:0000256" key="9">
    <source>
        <dbReference type="ARBA" id="ARBA00023136"/>
    </source>
</evidence>
<evidence type="ECO:0000256" key="6">
    <source>
        <dbReference type="ARBA" id="ARBA00023002"/>
    </source>
</evidence>
<feature type="transmembrane region" description="Helical" evidence="12">
    <location>
        <begin position="236"/>
        <end position="261"/>
    </location>
</feature>
<organism evidence="13 14">
    <name type="scientific">Microbacterium commune</name>
    <dbReference type="NCBI Taxonomy" id="2762219"/>
    <lineage>
        <taxon>Bacteria</taxon>
        <taxon>Bacillati</taxon>
        <taxon>Actinomycetota</taxon>
        <taxon>Actinomycetes</taxon>
        <taxon>Micrococcales</taxon>
        <taxon>Microbacteriaceae</taxon>
        <taxon>Microbacterium</taxon>
    </lineage>
</organism>
<dbReference type="PANTHER" id="PTHR35457">
    <property type="entry name" value="HEME A SYNTHASE"/>
    <property type="match status" value="1"/>
</dbReference>
<comment type="pathway">
    <text evidence="11">Porphyrin-containing compound metabolism.</text>
</comment>
<keyword evidence="6" id="KW-0560">Oxidoreductase</keyword>
<protein>
    <submittedName>
        <fullName evidence="13">COX15/CtaA family protein</fullName>
    </submittedName>
</protein>
<dbReference type="EMBL" id="JACSPX010000003">
    <property type="protein sequence ID" value="MBD8013065.1"/>
    <property type="molecule type" value="Genomic_DNA"/>
</dbReference>
<proteinExistence type="predicted"/>
<evidence type="ECO:0000256" key="10">
    <source>
        <dbReference type="ARBA" id="ARBA00023157"/>
    </source>
</evidence>
<keyword evidence="9 12" id="KW-0472">Membrane</keyword>
<evidence type="ECO:0000256" key="2">
    <source>
        <dbReference type="ARBA" id="ARBA00022475"/>
    </source>
</evidence>
<evidence type="ECO:0000313" key="13">
    <source>
        <dbReference type="EMBL" id="MBD8013065.1"/>
    </source>
</evidence>
<dbReference type="InterPro" id="IPR003780">
    <property type="entry name" value="COX15/CtaA_fam"/>
</dbReference>
<evidence type="ECO:0000256" key="7">
    <source>
        <dbReference type="ARBA" id="ARBA00023004"/>
    </source>
</evidence>
<comment type="subcellular location">
    <subcellularLocation>
        <location evidence="1">Membrane</location>
        <topology evidence="1">Multi-pass membrane protein</topology>
    </subcellularLocation>
</comment>
<feature type="transmembrane region" description="Helical" evidence="12">
    <location>
        <begin position="120"/>
        <end position="140"/>
    </location>
</feature>
<dbReference type="Proteomes" id="UP000611521">
    <property type="component" value="Unassembled WGS sequence"/>
</dbReference>
<keyword evidence="3 12" id="KW-0812">Transmembrane</keyword>
<dbReference type="PANTHER" id="PTHR35457:SF1">
    <property type="entry name" value="HEME A SYNTHASE"/>
    <property type="match status" value="1"/>
</dbReference>
<evidence type="ECO:0000256" key="1">
    <source>
        <dbReference type="ARBA" id="ARBA00004141"/>
    </source>
</evidence>
<dbReference type="RefSeq" id="WP_191713338.1">
    <property type="nucleotide sequence ID" value="NZ_JACSPX010000003.1"/>
</dbReference>
<keyword evidence="10" id="KW-1015">Disulfide bond</keyword>
<reference evidence="13 14" key="1">
    <citation type="submission" date="2020-08" db="EMBL/GenBank/DDBJ databases">
        <title>A Genomic Blueprint of the Chicken Gut Microbiome.</title>
        <authorList>
            <person name="Gilroy R."/>
            <person name="Ravi A."/>
            <person name="Getino M."/>
            <person name="Pursley I."/>
            <person name="Horton D.L."/>
            <person name="Alikhan N.-F."/>
            <person name="Baker D."/>
            <person name="Gharbi K."/>
            <person name="Hall N."/>
            <person name="Watson M."/>
            <person name="Adriaenssens E.M."/>
            <person name="Foster-Nyarko E."/>
            <person name="Jarju S."/>
            <person name="Secka A."/>
            <person name="Antonio M."/>
            <person name="Oren A."/>
            <person name="Chaudhuri R."/>
            <person name="La Ragione R.M."/>
            <person name="Hildebrand F."/>
            <person name="Pallen M.J."/>
        </authorList>
    </citation>
    <scope>NUCLEOTIDE SEQUENCE [LARGE SCALE GENOMIC DNA]</scope>
    <source>
        <strain evidence="13 14">Re1</strain>
    </source>
</reference>
<gene>
    <name evidence="13" type="ORF">H9633_12260</name>
</gene>
<dbReference type="InterPro" id="IPR050450">
    <property type="entry name" value="COX15/CtaA_HemeA_synthase"/>
</dbReference>